<evidence type="ECO:0000313" key="12">
    <source>
        <dbReference type="Proteomes" id="UP000290568"/>
    </source>
</evidence>
<keyword evidence="7 9" id="KW-0239">DNA-directed DNA polymerase</keyword>
<evidence type="ECO:0000256" key="1">
    <source>
        <dbReference type="ARBA" id="ARBA00006360"/>
    </source>
</evidence>
<dbReference type="RefSeq" id="WP_165001814.1">
    <property type="nucleotide sequence ID" value="NZ_LR214950.1"/>
</dbReference>
<keyword evidence="12" id="KW-1185">Reference proteome</keyword>
<organism evidence="11 12">
    <name type="scientific">Mycoplasmopsis gallinacea</name>
    <dbReference type="NCBI Taxonomy" id="29556"/>
    <lineage>
        <taxon>Bacteria</taxon>
        <taxon>Bacillati</taxon>
        <taxon>Mycoplasmatota</taxon>
        <taxon>Mycoplasmoidales</taxon>
        <taxon>Metamycoplasmataceae</taxon>
        <taxon>Mycoplasmopsis</taxon>
    </lineage>
</organism>
<dbReference type="NCBIfam" id="NF004046">
    <property type="entry name" value="PRK05563.1"/>
    <property type="match status" value="1"/>
</dbReference>
<dbReference type="Gene3D" id="3.40.50.300">
    <property type="entry name" value="P-loop containing nucleotide triphosphate hydrolases"/>
    <property type="match status" value="1"/>
</dbReference>
<dbReference type="InterPro" id="IPR001270">
    <property type="entry name" value="ClpA/B"/>
</dbReference>
<gene>
    <name evidence="9 11" type="primary">dnaX</name>
    <name evidence="11" type="ORF">NCTC10183_00388</name>
</gene>
<feature type="domain" description="AAA+ ATPase" evidence="10">
    <location>
        <begin position="37"/>
        <end position="176"/>
    </location>
</feature>
<dbReference type="Pfam" id="PF22608">
    <property type="entry name" value="DNAX_ATPase_lid"/>
    <property type="match status" value="1"/>
</dbReference>
<dbReference type="GO" id="GO:0003887">
    <property type="term" value="F:DNA-directed DNA polymerase activity"/>
    <property type="evidence" value="ECO:0007669"/>
    <property type="project" value="UniProtKB-KW"/>
</dbReference>
<dbReference type="InterPro" id="IPR012763">
    <property type="entry name" value="DNA_pol_III_sug/sutau_N"/>
</dbReference>
<comment type="catalytic activity">
    <reaction evidence="8 9">
        <text>DNA(n) + a 2'-deoxyribonucleoside 5'-triphosphate = DNA(n+1) + diphosphate</text>
        <dbReference type="Rhea" id="RHEA:22508"/>
        <dbReference type="Rhea" id="RHEA-COMP:17339"/>
        <dbReference type="Rhea" id="RHEA-COMP:17340"/>
        <dbReference type="ChEBI" id="CHEBI:33019"/>
        <dbReference type="ChEBI" id="CHEBI:61560"/>
        <dbReference type="ChEBI" id="CHEBI:173112"/>
        <dbReference type="EC" id="2.7.7.7"/>
    </reaction>
</comment>
<dbReference type="GO" id="GO:0006261">
    <property type="term" value="P:DNA-templated DNA replication"/>
    <property type="evidence" value="ECO:0007669"/>
    <property type="project" value="TreeGrafter"/>
</dbReference>
<keyword evidence="3" id="KW-0479">Metal-binding</keyword>
<dbReference type="FunFam" id="3.40.50.300:FF:000014">
    <property type="entry name" value="DNA polymerase III subunit gamma/tau"/>
    <property type="match status" value="1"/>
</dbReference>
<name>A0A449A2W3_9BACT</name>
<keyword evidence="6 9" id="KW-0067">ATP-binding</keyword>
<dbReference type="CDD" id="cd18137">
    <property type="entry name" value="HLD_clamp_pol_III_gamma_tau"/>
    <property type="match status" value="1"/>
</dbReference>
<evidence type="ECO:0000259" key="10">
    <source>
        <dbReference type="SMART" id="SM00382"/>
    </source>
</evidence>
<dbReference type="EC" id="2.7.7.7" evidence="9"/>
<accession>A0A449A2W3</accession>
<dbReference type="EMBL" id="LR214950">
    <property type="protein sequence ID" value="VEU58620.1"/>
    <property type="molecule type" value="Genomic_DNA"/>
</dbReference>
<dbReference type="InterPro" id="IPR045085">
    <property type="entry name" value="HLD_clamp_pol_III_gamma_tau"/>
</dbReference>
<dbReference type="SMART" id="SM00382">
    <property type="entry name" value="AAA"/>
    <property type="match status" value="1"/>
</dbReference>
<dbReference type="GO" id="GO:0046872">
    <property type="term" value="F:metal ion binding"/>
    <property type="evidence" value="ECO:0007669"/>
    <property type="project" value="UniProtKB-KW"/>
</dbReference>
<comment type="function">
    <text evidence="9">DNA polymerase III is a complex, multichain enzyme responsible for most of the replicative synthesis in bacteria. This DNA polymerase also exhibits 3' to 5' exonuclease activity.</text>
</comment>
<evidence type="ECO:0000256" key="9">
    <source>
        <dbReference type="RuleBase" id="RU364063"/>
    </source>
</evidence>
<dbReference type="InterPro" id="IPR050238">
    <property type="entry name" value="DNA_Rep/Repair_Clamp_Loader"/>
</dbReference>
<evidence type="ECO:0000256" key="7">
    <source>
        <dbReference type="ARBA" id="ARBA00022932"/>
    </source>
</evidence>
<evidence type="ECO:0000256" key="6">
    <source>
        <dbReference type="ARBA" id="ARBA00022840"/>
    </source>
</evidence>
<dbReference type="NCBIfam" id="TIGR02397">
    <property type="entry name" value="dnaX_nterm"/>
    <property type="match status" value="1"/>
</dbReference>
<evidence type="ECO:0000256" key="8">
    <source>
        <dbReference type="ARBA" id="ARBA00049244"/>
    </source>
</evidence>
<dbReference type="GO" id="GO:0009360">
    <property type="term" value="C:DNA polymerase III complex"/>
    <property type="evidence" value="ECO:0007669"/>
    <property type="project" value="InterPro"/>
</dbReference>
<dbReference type="Pfam" id="PF13177">
    <property type="entry name" value="DNA_pol3_delta2"/>
    <property type="match status" value="1"/>
</dbReference>
<dbReference type="FunFam" id="1.10.8.60:FF:000013">
    <property type="entry name" value="DNA polymerase III subunit gamma/tau"/>
    <property type="match status" value="1"/>
</dbReference>
<evidence type="ECO:0000256" key="3">
    <source>
        <dbReference type="ARBA" id="ARBA00022723"/>
    </source>
</evidence>
<keyword evidence="9 11" id="KW-0548">Nucleotidyltransferase</keyword>
<dbReference type="Proteomes" id="UP000290568">
    <property type="component" value="Chromosome"/>
</dbReference>
<evidence type="ECO:0000313" key="11">
    <source>
        <dbReference type="EMBL" id="VEU58620.1"/>
    </source>
</evidence>
<evidence type="ECO:0000256" key="4">
    <source>
        <dbReference type="ARBA" id="ARBA00022741"/>
    </source>
</evidence>
<dbReference type="Gene3D" id="1.20.272.10">
    <property type="match status" value="1"/>
</dbReference>
<sequence length="621" mass="71161">MSYKALYRKYRPSNFEEVVGQEHIVETLKNIIKNDKVGHAYLFNGPKGTGKTSVAKIFASVLNCAHRNDSLNRCKECKDNLANNFDIIEMDAASNNGVDEIRDLKEKIEQAPINSKYKIYIIDEVHMLSKSAFNALLKTLEEPPKHAIFIFATTDPQKIPLTILSRLQRFNFLRMTNQNIVSHLQKIFNLENIQYEEKALNAIANLSSGGMRDALSVSDQLAALGNGKITYKDVLKTFGIISSSTIIELLQIIAGGDSFELIKKLNQLYVEGIDPHQLIFSLINATKEWIIFNKTGDEKYLEHFSKEDFANLEFSIAIALDLSEQFYDIFTKIFKSENPFQIIELGLLKVLNRSDKSGKKETPIIYQKPVIEAPKMQSQPVREPEFVDDFYHYQESSYIKKQIIEPAELPKDKPTIKIDMKAIDKSLKKIDAEPIQNISKEQSVLSLNGGDDLFTPRQIMELSIFKKAQPDYAQFEKIYKSICENTKNELSFYLSQLPDKKAKEVIENIAKTTVAAGYSDFVVLECQDEKVLKFFKENLGKAFFKKTIKDFFQKNLYVYPISTNLKKEAIALRKKNRDLEVKNVEHIKNFDNILEHSSNESNSIVQNLFGDDVDFKLEIRK</sequence>
<comment type="similarity">
    <text evidence="1 9">Belongs to the DnaX/STICHEL family.</text>
</comment>
<dbReference type="PANTHER" id="PTHR11669:SF0">
    <property type="entry name" value="PROTEIN STICHEL-LIKE 2"/>
    <property type="match status" value="1"/>
</dbReference>
<comment type="subunit">
    <text evidence="9">DNA polymerase III contains a core (composed of alpha, epsilon and theta chains) that associates with a tau subunit. This core dimerizes to form the POLIII' complex. PolIII' associates with the gamma complex (composed of gamma, delta, delta', psi and chi chains) and with the beta chain to form the complete DNA polymerase III complex.</text>
</comment>
<dbReference type="InterPro" id="IPR027417">
    <property type="entry name" value="P-loop_NTPase"/>
</dbReference>
<protein>
    <recommendedName>
        <fullName evidence="9">DNA polymerase III subunit gamma/tau</fullName>
        <ecNumber evidence="9">2.7.7.7</ecNumber>
    </recommendedName>
</protein>
<dbReference type="CDD" id="cd00009">
    <property type="entry name" value="AAA"/>
    <property type="match status" value="1"/>
</dbReference>
<keyword evidence="5" id="KW-0862">Zinc</keyword>
<evidence type="ECO:0000256" key="5">
    <source>
        <dbReference type="ARBA" id="ARBA00022833"/>
    </source>
</evidence>
<dbReference type="Pfam" id="PF12169">
    <property type="entry name" value="DNA_pol3_gamma3"/>
    <property type="match status" value="1"/>
</dbReference>
<dbReference type="GO" id="GO:0005524">
    <property type="term" value="F:ATP binding"/>
    <property type="evidence" value="ECO:0007669"/>
    <property type="project" value="UniProtKB-KW"/>
</dbReference>
<dbReference type="SUPFAM" id="SSF52540">
    <property type="entry name" value="P-loop containing nucleoside triphosphate hydrolases"/>
    <property type="match status" value="1"/>
</dbReference>
<dbReference type="AlphaFoldDB" id="A0A449A2W3"/>
<keyword evidence="4 9" id="KW-0547">Nucleotide-binding</keyword>
<reference evidence="11 12" key="1">
    <citation type="submission" date="2019-01" db="EMBL/GenBank/DDBJ databases">
        <authorList>
            <consortium name="Pathogen Informatics"/>
        </authorList>
    </citation>
    <scope>NUCLEOTIDE SEQUENCE [LARGE SCALE GENOMIC DNA]</scope>
    <source>
        <strain evidence="11 12">NCTC10183</strain>
    </source>
</reference>
<dbReference type="InterPro" id="IPR022754">
    <property type="entry name" value="DNA_pol_III_gamma-3"/>
</dbReference>
<dbReference type="InterPro" id="IPR003593">
    <property type="entry name" value="AAA+_ATPase"/>
</dbReference>
<dbReference type="PRINTS" id="PR00300">
    <property type="entry name" value="CLPPROTEASEA"/>
</dbReference>
<keyword evidence="9 11" id="KW-0808">Transferase</keyword>
<dbReference type="Gene3D" id="1.10.8.60">
    <property type="match status" value="1"/>
</dbReference>
<dbReference type="PANTHER" id="PTHR11669">
    <property type="entry name" value="REPLICATION FACTOR C / DNA POLYMERASE III GAMMA-TAU SUBUNIT"/>
    <property type="match status" value="1"/>
</dbReference>
<proteinExistence type="inferred from homology"/>
<keyword evidence="2 9" id="KW-0235">DNA replication</keyword>
<evidence type="ECO:0000256" key="2">
    <source>
        <dbReference type="ARBA" id="ARBA00022705"/>
    </source>
</evidence>